<dbReference type="InterPro" id="IPR004875">
    <property type="entry name" value="DDE_SF_endonuclease_dom"/>
</dbReference>
<proteinExistence type="predicted"/>
<dbReference type="AlphaFoldDB" id="A0A6S6W1J5"/>
<reference evidence="2" key="1">
    <citation type="submission" date="2021-02" db="EMBL/GenBank/DDBJ databases">
        <authorList>
            <person name="Syme A R."/>
            <person name="Syme A R."/>
            <person name="Moolhuijzen P."/>
        </authorList>
    </citation>
    <scope>NUCLEOTIDE SEQUENCE</scope>
    <source>
        <strain evidence="2">W1-1</strain>
    </source>
</reference>
<evidence type="ECO:0000313" key="3">
    <source>
        <dbReference type="Proteomes" id="UP000472372"/>
    </source>
</evidence>
<dbReference type="Pfam" id="PF03184">
    <property type="entry name" value="DDE_1"/>
    <property type="match status" value="1"/>
</dbReference>
<feature type="region of interest" description="Disordered" evidence="1">
    <location>
        <begin position="231"/>
        <end position="301"/>
    </location>
</feature>
<protein>
    <submittedName>
        <fullName evidence="2">DDE 1 domain containing protein</fullName>
    </submittedName>
</protein>
<gene>
    <name evidence="2" type="ORF">PTTW11_05426</name>
</gene>
<dbReference type="EMBL" id="HG992980">
    <property type="protein sequence ID" value="CAE7034409.1"/>
    <property type="molecule type" value="Genomic_DNA"/>
</dbReference>
<feature type="compositionally biased region" description="Basic residues" evidence="1">
    <location>
        <begin position="250"/>
        <end position="263"/>
    </location>
</feature>
<sequence length="352" mass="40003">MLILDGHGSHVTPDFINYCDSHRILLTIFPPHATHNLQPLDVVLFSPLAAAYSKELEDLLHRSQGLLNVQKSDFIRLFWAAYTSSFTVDNILSSFPATGVHPREPDVVLKRFKTPPPPPQRDTNSDFGEEIDSNSWRQVVGLFDVAVPDKSKVEAKQLKQLLHNYQIHNQLYRREIDELRNEITTKNSKKKEQKELKAAAAAHKKQITAEAKQLCEVARIARQKEREARAAQLAAARAQKEQDRVAATTKKSHDKQNTPKRKALSSQNPPTAERRRGAGAQSGDGIEPPPAKPLTKITTRGRIVKLPKKYDSPHLHQTSFKQIPLRRRVPKPLILRIHLMKFLFKRPPKVFN</sequence>
<evidence type="ECO:0000313" key="2">
    <source>
        <dbReference type="EMBL" id="CAE7034409.1"/>
    </source>
</evidence>
<name>A0A6S6W1J5_9PLEO</name>
<organism evidence="2 3">
    <name type="scientific">Pyrenophora teres f. teres</name>
    <dbReference type="NCBI Taxonomy" id="97479"/>
    <lineage>
        <taxon>Eukaryota</taxon>
        <taxon>Fungi</taxon>
        <taxon>Dikarya</taxon>
        <taxon>Ascomycota</taxon>
        <taxon>Pezizomycotina</taxon>
        <taxon>Dothideomycetes</taxon>
        <taxon>Pleosporomycetidae</taxon>
        <taxon>Pleosporales</taxon>
        <taxon>Pleosporineae</taxon>
        <taxon>Pleosporaceae</taxon>
        <taxon>Pyrenophora</taxon>
    </lineage>
</organism>
<dbReference type="Proteomes" id="UP000472372">
    <property type="component" value="Chromosome 4"/>
</dbReference>
<evidence type="ECO:0000256" key="1">
    <source>
        <dbReference type="SAM" id="MobiDB-lite"/>
    </source>
</evidence>
<dbReference type="GO" id="GO:0003676">
    <property type="term" value="F:nucleic acid binding"/>
    <property type="evidence" value="ECO:0007669"/>
    <property type="project" value="InterPro"/>
</dbReference>
<accession>A0A6S6W1J5</accession>
<feature type="region of interest" description="Disordered" evidence="1">
    <location>
        <begin position="109"/>
        <end position="129"/>
    </location>
</feature>